<evidence type="ECO:0000259" key="1">
    <source>
        <dbReference type="Pfam" id="PF13640"/>
    </source>
</evidence>
<evidence type="ECO:0000313" key="2">
    <source>
        <dbReference type="EMBL" id="CAE2254259.1"/>
    </source>
</evidence>
<gene>
    <name evidence="2" type="ORF">CPOL0286_LOCUS15257</name>
</gene>
<reference evidence="2" key="1">
    <citation type="submission" date="2021-01" db="EMBL/GenBank/DDBJ databases">
        <authorList>
            <person name="Corre E."/>
            <person name="Pelletier E."/>
            <person name="Niang G."/>
            <person name="Scheremetjew M."/>
            <person name="Finn R."/>
            <person name="Kale V."/>
            <person name="Holt S."/>
            <person name="Cochrane G."/>
            <person name="Meng A."/>
            <person name="Brown T."/>
            <person name="Cohen L."/>
        </authorList>
    </citation>
    <scope>NUCLEOTIDE SEQUENCE</scope>
    <source>
        <strain evidence="2">UIO037</strain>
    </source>
</reference>
<sequence length="319" mass="35678">MSVLLAVSVWAAGGGPAVLYFCATIYVDLNMWRQSLVTPPVAAADPLTAFVWHDESANGTVNLRPHLAAHATYRQHEPFPHTAIDGMVPLDLLEKVIEELPEHLGADGCAEGSTACYVDPLQFRKTEIARDDHMGPYTRRVFAALRSRPFIAFLEELTGIHGLHPDPGYEGSGVHLTGTGGHLNIHADFNHLSMSPTWHRRVNTFIYLNKNWPDHYGGHLELWNRNLTACVQRIRPDFGRFVAFSTTDFSYHGHPQPMQIPETRMRRSIAMYYYTRGDRSEADCLKGSCTSMHSTIFKTPQGCAVCEQPACARFRDDAA</sequence>
<dbReference type="AlphaFoldDB" id="A0A7S4J6X4"/>
<feature type="domain" description="Prolyl 4-hydroxylase alpha subunit Fe(2+) 2OG dioxygenase" evidence="1">
    <location>
        <begin position="174"/>
        <end position="274"/>
    </location>
</feature>
<dbReference type="InterPro" id="IPR044862">
    <property type="entry name" value="Pro_4_hyd_alph_FE2OG_OXY"/>
</dbReference>
<name>A0A7S4J6X4_9EUKA</name>
<accession>A0A7S4J6X4</accession>
<dbReference type="Gene3D" id="2.60.120.620">
    <property type="entry name" value="q2cbj1_9rhob like domain"/>
    <property type="match status" value="1"/>
</dbReference>
<organism evidence="2">
    <name type="scientific">Prymnesium polylepis</name>
    <dbReference type="NCBI Taxonomy" id="72548"/>
    <lineage>
        <taxon>Eukaryota</taxon>
        <taxon>Haptista</taxon>
        <taxon>Haptophyta</taxon>
        <taxon>Prymnesiophyceae</taxon>
        <taxon>Prymnesiales</taxon>
        <taxon>Prymnesiaceae</taxon>
        <taxon>Prymnesium</taxon>
    </lineage>
</organism>
<dbReference type="EMBL" id="HBKO01033632">
    <property type="protein sequence ID" value="CAE2254259.1"/>
    <property type="molecule type" value="Transcribed_RNA"/>
</dbReference>
<dbReference type="Pfam" id="PF13640">
    <property type="entry name" value="2OG-FeII_Oxy_3"/>
    <property type="match status" value="1"/>
</dbReference>
<protein>
    <recommendedName>
        <fullName evidence="1">Prolyl 4-hydroxylase alpha subunit Fe(2+) 2OG dioxygenase domain-containing protein</fullName>
    </recommendedName>
</protein>
<proteinExistence type="predicted"/>